<evidence type="ECO:0000256" key="1">
    <source>
        <dbReference type="ARBA" id="ARBA00022490"/>
    </source>
</evidence>
<dbReference type="Gene3D" id="1.10.150.20">
    <property type="entry name" value="5' to 3' exonuclease, C-terminal subdomain"/>
    <property type="match status" value="1"/>
</dbReference>
<dbReference type="Gene3D" id="2.40.50.140">
    <property type="entry name" value="Nucleic acid-binding proteins"/>
    <property type="match status" value="1"/>
</dbReference>
<organism evidence="8 9">
    <name type="scientific">Virgibacillus phasianinus</name>
    <dbReference type="NCBI Taxonomy" id="2017483"/>
    <lineage>
        <taxon>Bacteria</taxon>
        <taxon>Bacillati</taxon>
        <taxon>Bacillota</taxon>
        <taxon>Bacilli</taxon>
        <taxon>Bacillales</taxon>
        <taxon>Bacillaceae</taxon>
        <taxon>Virgibacillus</taxon>
    </lineage>
</organism>
<dbReference type="EMBL" id="CP022315">
    <property type="protein sequence ID" value="ASK63080.1"/>
    <property type="molecule type" value="Genomic_DNA"/>
</dbReference>
<dbReference type="GO" id="GO:0006310">
    <property type="term" value="P:DNA recombination"/>
    <property type="evidence" value="ECO:0007669"/>
    <property type="project" value="UniProtKB-UniRule"/>
</dbReference>
<dbReference type="SUPFAM" id="SSF47781">
    <property type="entry name" value="RuvA domain 2-like"/>
    <property type="match status" value="1"/>
</dbReference>
<dbReference type="Pfam" id="PF07499">
    <property type="entry name" value="RuvA_C"/>
    <property type="match status" value="1"/>
</dbReference>
<dbReference type="GO" id="GO:0005737">
    <property type="term" value="C:cytoplasm"/>
    <property type="evidence" value="ECO:0007669"/>
    <property type="project" value="UniProtKB-SubCell"/>
</dbReference>
<dbReference type="SMART" id="SM00278">
    <property type="entry name" value="HhH1"/>
    <property type="match status" value="2"/>
</dbReference>
<dbReference type="GO" id="GO:0048476">
    <property type="term" value="C:Holliday junction resolvase complex"/>
    <property type="evidence" value="ECO:0007669"/>
    <property type="project" value="UniProtKB-UniRule"/>
</dbReference>
<reference evidence="8 9" key="1">
    <citation type="submission" date="2017-07" db="EMBL/GenBank/DDBJ databases">
        <title>Virgibacillus sp. LM2416.</title>
        <authorList>
            <person name="Tak E.J."/>
            <person name="Bae J.-W."/>
        </authorList>
    </citation>
    <scope>NUCLEOTIDE SEQUENCE [LARGE SCALE GENOMIC DNA]</scope>
    <source>
        <strain evidence="8 9">LM2416</strain>
    </source>
</reference>
<dbReference type="SUPFAM" id="SSF50249">
    <property type="entry name" value="Nucleic acid-binding proteins"/>
    <property type="match status" value="1"/>
</dbReference>
<dbReference type="InterPro" id="IPR036267">
    <property type="entry name" value="RuvA_C_sf"/>
</dbReference>
<dbReference type="Pfam" id="PF01330">
    <property type="entry name" value="RuvA_N"/>
    <property type="match status" value="1"/>
</dbReference>
<comment type="similarity">
    <text evidence="6">Belongs to the RuvA family.</text>
</comment>
<evidence type="ECO:0000313" key="8">
    <source>
        <dbReference type="EMBL" id="ASK63080.1"/>
    </source>
</evidence>
<comment type="domain">
    <text evidence="6">Has three domains with a flexible linker between the domains II and III and assumes an 'L' shape. Domain III is highly mobile and contacts RuvB.</text>
</comment>
<evidence type="ECO:0000256" key="4">
    <source>
        <dbReference type="ARBA" id="ARBA00023172"/>
    </source>
</evidence>
<evidence type="ECO:0000256" key="2">
    <source>
        <dbReference type="ARBA" id="ARBA00022763"/>
    </source>
</evidence>
<keyword evidence="5 6" id="KW-0234">DNA repair</keyword>
<gene>
    <name evidence="6" type="primary">ruvA</name>
    <name evidence="8" type="ORF">CFK37_13455</name>
</gene>
<dbReference type="HAMAP" id="MF_00031">
    <property type="entry name" value="DNA_HJ_migration_RuvA"/>
    <property type="match status" value="1"/>
</dbReference>
<dbReference type="NCBIfam" id="TIGR00084">
    <property type="entry name" value="ruvA"/>
    <property type="match status" value="1"/>
</dbReference>
<dbReference type="InterPro" id="IPR013849">
    <property type="entry name" value="DNA_helicase_Holl-junc_RuvA_I"/>
</dbReference>
<comment type="subunit">
    <text evidence="6">Homotetramer. Forms an RuvA(8)-RuvB(12)-Holliday junction (HJ) complex. HJ DNA is sandwiched between 2 RuvA tetramers; dsDNA enters through RuvA and exits via RuvB. An RuvB hexamer assembles on each DNA strand where it exits the tetramer. Each RuvB hexamer is contacted by two RuvA subunits (via domain III) on 2 adjacent RuvB subunits; this complex drives branch migration. In the full resolvosome a probable DNA-RuvA(4)-RuvB(12)-RuvC(2) complex forms which resolves the HJ.</text>
</comment>
<keyword evidence="2 6" id="KW-0227">DNA damage</keyword>
<dbReference type="KEGG" id="vil:CFK37_13455"/>
<dbReference type="InterPro" id="IPR003583">
    <property type="entry name" value="Hlx-hairpin-Hlx_DNA-bd_motif"/>
</dbReference>
<comment type="subcellular location">
    <subcellularLocation>
        <location evidence="6">Cytoplasm</location>
    </subcellularLocation>
</comment>
<keyword evidence="3 6" id="KW-0238">DNA-binding</keyword>
<feature type="domain" description="Helix-hairpin-helix DNA-binding motif class 1" evidence="7">
    <location>
        <begin position="107"/>
        <end position="126"/>
    </location>
</feature>
<keyword evidence="4 6" id="KW-0233">DNA recombination</keyword>
<feature type="domain" description="Helix-hairpin-helix DNA-binding motif class 1" evidence="7">
    <location>
        <begin position="72"/>
        <end position="91"/>
    </location>
</feature>
<evidence type="ECO:0000313" key="9">
    <source>
        <dbReference type="Proteomes" id="UP000198312"/>
    </source>
</evidence>
<dbReference type="Pfam" id="PF14520">
    <property type="entry name" value="HHH_5"/>
    <property type="match status" value="1"/>
</dbReference>
<protein>
    <recommendedName>
        <fullName evidence="6">Holliday junction branch migration complex subunit RuvA</fullName>
    </recommendedName>
</protein>
<keyword evidence="1 6" id="KW-0963">Cytoplasm</keyword>
<comment type="function">
    <text evidence="6">The RuvA-RuvB-RuvC complex processes Holliday junction (HJ) DNA during genetic recombination and DNA repair, while the RuvA-RuvB complex plays an important role in the rescue of blocked DNA replication forks via replication fork reversal (RFR). RuvA specifically binds to HJ cruciform DNA, conferring on it an open structure. The RuvB hexamer acts as an ATP-dependent pump, pulling dsDNA into and through the RuvAB complex. HJ branch migration allows RuvC to scan DNA until it finds its consensus sequence, where it cleaves and resolves the cruciform DNA.</text>
</comment>
<evidence type="ECO:0000256" key="6">
    <source>
        <dbReference type="HAMAP-Rule" id="MF_00031"/>
    </source>
</evidence>
<dbReference type="Proteomes" id="UP000198312">
    <property type="component" value="Chromosome"/>
</dbReference>
<keyword evidence="9" id="KW-1185">Reference proteome</keyword>
<evidence type="ECO:0000256" key="3">
    <source>
        <dbReference type="ARBA" id="ARBA00023125"/>
    </source>
</evidence>
<dbReference type="OrthoDB" id="5293449at2"/>
<dbReference type="InterPro" id="IPR010994">
    <property type="entry name" value="RuvA_2-like"/>
</dbReference>
<comment type="caution">
    <text evidence="6">Lacks conserved residue(s) required for the propagation of feature annotation.</text>
</comment>
<dbReference type="InterPro" id="IPR011114">
    <property type="entry name" value="RuvA_C"/>
</dbReference>
<sequence length="201" mass="22242">MISYIKGKVTYIQDDSVIVDVQGVGYEILCANPFVFQSALNNETLIFTYHHVREDAQLLYGFKNQEQKSLFTKLLQVSGIGPKGALAILGSVNVNDFVAAVEREDDKFLTSFPGVGKKTARQVILDLKGKLTTMLGISDQLTDDKSEQGVHTEGMAEAKEALRSLGYSEKEIKTVIPQLQKESLSNTDEIIRKALALLMKK</sequence>
<evidence type="ECO:0000256" key="5">
    <source>
        <dbReference type="ARBA" id="ARBA00023204"/>
    </source>
</evidence>
<dbReference type="Gene3D" id="1.10.8.10">
    <property type="entry name" value="DNA helicase RuvA subunit, C-terminal domain"/>
    <property type="match status" value="1"/>
</dbReference>
<dbReference type="InterPro" id="IPR000085">
    <property type="entry name" value="RuvA"/>
</dbReference>
<dbReference type="GO" id="GO:0006281">
    <property type="term" value="P:DNA repair"/>
    <property type="evidence" value="ECO:0007669"/>
    <property type="project" value="UniProtKB-UniRule"/>
</dbReference>
<dbReference type="InterPro" id="IPR012340">
    <property type="entry name" value="NA-bd_OB-fold"/>
</dbReference>
<proteinExistence type="inferred from homology"/>
<dbReference type="GO" id="GO:0005524">
    <property type="term" value="F:ATP binding"/>
    <property type="evidence" value="ECO:0007669"/>
    <property type="project" value="InterPro"/>
</dbReference>
<name>A0A220U4Q8_9BACI</name>
<accession>A0A220U4Q8</accession>
<dbReference type="GO" id="GO:0000400">
    <property type="term" value="F:four-way junction DNA binding"/>
    <property type="evidence" value="ECO:0007669"/>
    <property type="project" value="UniProtKB-UniRule"/>
</dbReference>
<dbReference type="SUPFAM" id="SSF46929">
    <property type="entry name" value="DNA helicase RuvA subunit, C-terminal domain"/>
    <property type="match status" value="1"/>
</dbReference>
<feature type="region of interest" description="Domain II" evidence="6">
    <location>
        <begin position="64"/>
        <end position="141"/>
    </location>
</feature>
<evidence type="ECO:0000259" key="7">
    <source>
        <dbReference type="SMART" id="SM00278"/>
    </source>
</evidence>
<dbReference type="CDD" id="cd14332">
    <property type="entry name" value="UBA_RuvA_C"/>
    <property type="match status" value="1"/>
</dbReference>
<dbReference type="RefSeq" id="WP_089062339.1">
    <property type="nucleotide sequence ID" value="NZ_CP022315.1"/>
</dbReference>
<dbReference type="GO" id="GO:0009379">
    <property type="term" value="C:Holliday junction helicase complex"/>
    <property type="evidence" value="ECO:0007669"/>
    <property type="project" value="InterPro"/>
</dbReference>
<dbReference type="AlphaFoldDB" id="A0A220U4Q8"/>
<dbReference type="GO" id="GO:0009378">
    <property type="term" value="F:four-way junction helicase activity"/>
    <property type="evidence" value="ECO:0007669"/>
    <property type="project" value="InterPro"/>
</dbReference>
<feature type="region of interest" description="Domain III" evidence="6">
    <location>
        <begin position="150"/>
        <end position="201"/>
    </location>
</feature>